<protein>
    <recommendedName>
        <fullName evidence="3">Metal-dependent HD superfamily phosphohydrolase</fullName>
    </recommendedName>
</protein>
<organism evidence="1 2">
    <name type="scientific">Nocardioides koreensis</name>
    <dbReference type="NCBI Taxonomy" id="433651"/>
    <lineage>
        <taxon>Bacteria</taxon>
        <taxon>Bacillati</taxon>
        <taxon>Actinomycetota</taxon>
        <taxon>Actinomycetes</taxon>
        <taxon>Propionibacteriales</taxon>
        <taxon>Nocardioidaceae</taxon>
        <taxon>Nocardioides</taxon>
    </lineage>
</organism>
<keyword evidence="2" id="KW-1185">Reference proteome</keyword>
<name>A0ABP5KWT4_9ACTN</name>
<dbReference type="PANTHER" id="PTHR21174">
    <property type="match status" value="1"/>
</dbReference>
<reference evidence="2" key="1">
    <citation type="journal article" date="2019" name="Int. J. Syst. Evol. Microbiol.">
        <title>The Global Catalogue of Microorganisms (GCM) 10K type strain sequencing project: providing services to taxonomists for standard genome sequencing and annotation.</title>
        <authorList>
            <consortium name="The Broad Institute Genomics Platform"/>
            <consortium name="The Broad Institute Genome Sequencing Center for Infectious Disease"/>
            <person name="Wu L."/>
            <person name="Ma J."/>
        </authorList>
    </citation>
    <scope>NUCLEOTIDE SEQUENCE [LARGE SCALE GENOMIC DNA]</scope>
    <source>
        <strain evidence="2">JCM 16022</strain>
    </source>
</reference>
<proteinExistence type="predicted"/>
<comment type="caution">
    <text evidence="1">The sequence shown here is derived from an EMBL/GenBank/DDBJ whole genome shotgun (WGS) entry which is preliminary data.</text>
</comment>
<sequence length="204" mass="22720">MGDLADCWPLSEGTEVRDRLLEAYADPARGYHDLRHLEEVCARVEELIAGGVTGCDREVVLLAAWFHDAVHDGRPEDEERSAAWAEDELPALVTEPATVGEVARLVRLTETHRPADDDVDGCVLSDADLAILAAPRDRYEEYAADVRREYAHVPDADFRTGRALVLRDLLAKPHLFHTAYARTQWEAAARANVERELATLTGPR</sequence>
<dbReference type="Gene3D" id="1.10.3210.10">
    <property type="entry name" value="Hypothetical protein af1432"/>
    <property type="match status" value="1"/>
</dbReference>
<dbReference type="SUPFAM" id="SSF109604">
    <property type="entry name" value="HD-domain/PDEase-like"/>
    <property type="match status" value="1"/>
</dbReference>
<dbReference type="InterPro" id="IPR009218">
    <property type="entry name" value="HD_phosphohydro"/>
</dbReference>
<dbReference type="PIRSF" id="PIRSF035170">
    <property type="entry name" value="HD_phosphohydro"/>
    <property type="match status" value="1"/>
</dbReference>
<gene>
    <name evidence="1" type="ORF">GCM10009844_03590</name>
</gene>
<evidence type="ECO:0008006" key="3">
    <source>
        <dbReference type="Google" id="ProtNLM"/>
    </source>
</evidence>
<dbReference type="PANTHER" id="PTHR21174:SF0">
    <property type="entry name" value="HD PHOSPHOHYDROLASE FAMILY PROTEIN-RELATED"/>
    <property type="match status" value="1"/>
</dbReference>
<dbReference type="Proteomes" id="UP001501771">
    <property type="component" value="Unassembled WGS sequence"/>
</dbReference>
<evidence type="ECO:0000313" key="2">
    <source>
        <dbReference type="Proteomes" id="UP001501771"/>
    </source>
</evidence>
<accession>A0ABP5KWT4</accession>
<evidence type="ECO:0000313" key="1">
    <source>
        <dbReference type="EMBL" id="GAA2136957.1"/>
    </source>
</evidence>
<dbReference type="EMBL" id="BAAAQR010000001">
    <property type="protein sequence ID" value="GAA2136957.1"/>
    <property type="molecule type" value="Genomic_DNA"/>
</dbReference>
<dbReference type="RefSeq" id="WP_344146662.1">
    <property type="nucleotide sequence ID" value="NZ_BAAAQR010000001.1"/>
</dbReference>